<sequence>MTTSPSPSLYSTLTLSELDGVTGIAQPRATHHKLTLDSPAARLLTDFSTQRAQTILTSNTISQALNTMKQAGVRLLMVMGPDGRFTGVINARELVGGRKITIAMQKHDVPREEVTVDMIQTPRAQLHSLSLAQLEAARVGDLVETLKASGDQHLLITAPGEQAPIIRGLISASDISRSLGIDLDHPPEARSFAAICQVILGHDL</sequence>
<dbReference type="Proteomes" id="UP000186806">
    <property type="component" value="Unassembled WGS sequence"/>
</dbReference>
<evidence type="ECO:0000313" key="2">
    <source>
        <dbReference type="EMBL" id="OLO10876.1"/>
    </source>
</evidence>
<dbReference type="Gene3D" id="3.10.580.10">
    <property type="entry name" value="CBS-domain"/>
    <property type="match status" value="1"/>
</dbReference>
<feature type="domain" description="CBS" evidence="1">
    <location>
        <begin position="46"/>
        <end position="95"/>
    </location>
</feature>
<dbReference type="EMBL" id="MSDQ01000030">
    <property type="protein sequence ID" value="OLO10876.1"/>
    <property type="molecule type" value="Genomic_DNA"/>
</dbReference>
<dbReference type="InterPro" id="IPR046342">
    <property type="entry name" value="CBS_dom_sf"/>
</dbReference>
<evidence type="ECO:0000259" key="1">
    <source>
        <dbReference type="Pfam" id="PF00571"/>
    </source>
</evidence>
<accession>A0A1Q8TB29</accession>
<keyword evidence="3" id="KW-1185">Reference proteome</keyword>
<name>A0A1Q8TB29_9GAMM</name>
<protein>
    <recommendedName>
        <fullName evidence="1">CBS domain-containing protein</fullName>
    </recommendedName>
</protein>
<organism evidence="2 3">
    <name type="scientific">Chromohalobacter japonicus</name>
    <dbReference type="NCBI Taxonomy" id="223900"/>
    <lineage>
        <taxon>Bacteria</taxon>
        <taxon>Pseudomonadati</taxon>
        <taxon>Pseudomonadota</taxon>
        <taxon>Gammaproteobacteria</taxon>
        <taxon>Oceanospirillales</taxon>
        <taxon>Halomonadaceae</taxon>
        <taxon>Chromohalobacter</taxon>
    </lineage>
</organism>
<dbReference type="STRING" id="223900.GCA_000821045_01193"/>
<dbReference type="RefSeq" id="WP_075369668.1">
    <property type="nucleotide sequence ID" value="NZ_MSDQ01000030.1"/>
</dbReference>
<gene>
    <name evidence="2" type="ORF">BTW10_12340</name>
</gene>
<reference evidence="2 3" key="1">
    <citation type="submission" date="2016-12" db="EMBL/GenBank/DDBJ databases">
        <title>Draft genome sequences of strains Salinicola socius SMB35, Salinicola sp. MH3R3-1 and Chromohalobacter sp. SMB17 from the Verkhnekamsk potash mining region of Russia.</title>
        <authorList>
            <person name="Mavrodi D.V."/>
            <person name="Olsson B.E."/>
            <person name="Korsakova E.S."/>
            <person name="Pyankova A."/>
            <person name="Mavrodi O.V."/>
            <person name="Plotnikova E.G."/>
        </authorList>
    </citation>
    <scope>NUCLEOTIDE SEQUENCE [LARGE SCALE GENOMIC DNA]</scope>
    <source>
        <strain evidence="2 3">SMB17</strain>
    </source>
</reference>
<comment type="caution">
    <text evidence="2">The sequence shown here is derived from an EMBL/GenBank/DDBJ whole genome shotgun (WGS) entry which is preliminary data.</text>
</comment>
<dbReference type="InterPro" id="IPR000644">
    <property type="entry name" value="CBS_dom"/>
</dbReference>
<proteinExistence type="predicted"/>
<dbReference type="Pfam" id="PF00571">
    <property type="entry name" value="CBS"/>
    <property type="match status" value="1"/>
</dbReference>
<dbReference type="SUPFAM" id="SSF54631">
    <property type="entry name" value="CBS-domain pair"/>
    <property type="match status" value="1"/>
</dbReference>
<evidence type="ECO:0000313" key="3">
    <source>
        <dbReference type="Proteomes" id="UP000186806"/>
    </source>
</evidence>
<dbReference type="AlphaFoldDB" id="A0A1Q8TB29"/>